<dbReference type="STRING" id="322710.Avin_17690"/>
<dbReference type="AlphaFoldDB" id="C1DDL1"/>
<dbReference type="PROSITE" id="PS52016">
    <property type="entry name" value="TONB_DEPENDENT_REC_3"/>
    <property type="match status" value="1"/>
</dbReference>
<dbReference type="Pfam" id="PF07715">
    <property type="entry name" value="Plug"/>
    <property type="match status" value="1"/>
</dbReference>
<dbReference type="Pfam" id="PF00593">
    <property type="entry name" value="TonB_dep_Rec_b-barrel"/>
    <property type="match status" value="1"/>
</dbReference>
<dbReference type="GO" id="GO:0038023">
    <property type="term" value="F:signaling receptor activity"/>
    <property type="evidence" value="ECO:0007669"/>
    <property type="project" value="InterPro"/>
</dbReference>
<dbReference type="Gene3D" id="2.40.170.20">
    <property type="entry name" value="TonB-dependent receptor, beta-barrel domain"/>
    <property type="match status" value="1"/>
</dbReference>
<dbReference type="SUPFAM" id="SSF56935">
    <property type="entry name" value="Porins"/>
    <property type="match status" value="1"/>
</dbReference>
<dbReference type="HOGENOM" id="CLU_008287_9_3_6"/>
<keyword evidence="9" id="KW-0406">Ion transport</keyword>
<dbReference type="PANTHER" id="PTHR32552:SF74">
    <property type="entry name" value="HYDROXAMATE SIDEROPHORE RECEPTOR FHUE"/>
    <property type="match status" value="1"/>
</dbReference>
<evidence type="ECO:0000256" key="14">
    <source>
        <dbReference type="PROSITE-ProRule" id="PRU01360"/>
    </source>
</evidence>
<keyword evidence="3 14" id="KW-0813">Transport</keyword>
<dbReference type="InterPro" id="IPR012910">
    <property type="entry name" value="Plug_dom"/>
</dbReference>
<keyword evidence="5" id="KW-0410">Iron transport</keyword>
<keyword evidence="6 14" id="KW-0812">Transmembrane</keyword>
<evidence type="ECO:0000256" key="2">
    <source>
        <dbReference type="ARBA" id="ARBA00009810"/>
    </source>
</evidence>
<evidence type="ECO:0000256" key="1">
    <source>
        <dbReference type="ARBA" id="ARBA00004571"/>
    </source>
</evidence>
<evidence type="ECO:0000256" key="12">
    <source>
        <dbReference type="ARBA" id="ARBA00023170"/>
    </source>
</evidence>
<dbReference type="Gene3D" id="3.55.50.30">
    <property type="match status" value="1"/>
</dbReference>
<dbReference type="NCBIfam" id="TIGR01783">
    <property type="entry name" value="TonB-siderophor"/>
    <property type="match status" value="1"/>
</dbReference>
<evidence type="ECO:0000256" key="4">
    <source>
        <dbReference type="ARBA" id="ARBA00022452"/>
    </source>
</evidence>
<feature type="domain" description="Secretin/TonB short N-terminal" evidence="17">
    <location>
        <begin position="62"/>
        <end position="113"/>
    </location>
</feature>
<sequence>MLPPNPHLGSLALAIAIALGVQAHSASAREDEQASQARLQNFDIPAGALGDTLGQIARKSGRTLSVDPALLEGLDAPAIRGQLSPEDAARQALAGTGLELLVTGSGTLSVQPVDEKTAQSGGRIDGISLDAMTVEDNALGTITENTKSYTPGTIATATRLVLTPRETPQTVTVVTRQHMDDFNLTNINKVMDHTPGVMRHGTDNYRSYYYARGYQIQNFQYDGIPVLTGTDMGNTSVDMIQYDRIEVIKGASGLTTGAGTPGATINLVRKKPTHEFSGHATAEYGRWDNYRTEWDVGGPLNESGSIRGRFATAFQDQQSFMDHFKEQTRALYGILEVDLSPQTMWTIGANYDKRIPTGNSAGGFPLLDSDNNEINMSRSFNPGASWSRVEQFSHAFFTQLDHEFDNGWSSRVYYTFQRNAYDANLGAIQYTPDADDGNSALATGQYRYKIRTQALEGYARGPFELFGRTHELAVGVSGYHNHLKGSGHNYRMVSIDNFWDWDGNVGRPDWGGILYRAEDRVNQRAYYASGRFSLTDDLAVILGGRVTNYRRGGDSNMRETGEVVPFAGITYDLNDNFSLYASYTKIFQPQSTRDESYSILDPNEGDSYEGGLKGEWFNGRLNASLAYFEIREDNRAEFVGWNSERNYSMYEGKKAKTKGIELEVSGELMPGWNIQAGFTHQVIREDETNEKLTTFEPENQFKLYTTYRLPGRLNKITIGGGGSYQGTTWRDGTDALGNDHQYRQEAFWLVNLMGKYQITDNLSATLNINNLFDKYYYSNYGESWNGIATKTYGEPRNMMLTTRWDF</sequence>
<evidence type="ECO:0000259" key="17">
    <source>
        <dbReference type="SMART" id="SM00965"/>
    </source>
</evidence>
<dbReference type="GO" id="GO:0015891">
    <property type="term" value="P:siderophore transport"/>
    <property type="evidence" value="ECO:0007669"/>
    <property type="project" value="InterPro"/>
</dbReference>
<keyword evidence="19" id="KW-1185">Reference proteome</keyword>
<dbReference type="InterPro" id="IPR039426">
    <property type="entry name" value="TonB-dep_rcpt-like"/>
</dbReference>
<reference evidence="18 19" key="1">
    <citation type="journal article" date="2009" name="J. Bacteriol.">
        <title>Genome sequence of Azotobacter vinelandii, an obligate aerobe specialized to support diverse anaerobic metabolic processes.</title>
        <authorList>
            <person name="Setubal J.C."/>
            <person name="dos Santos P."/>
            <person name="Goldman B.S."/>
            <person name="Ertesvag H."/>
            <person name="Espin G."/>
            <person name="Rubio L.M."/>
            <person name="Valla S."/>
            <person name="Almeida N.F."/>
            <person name="Balasubramanian D."/>
            <person name="Cromes L."/>
            <person name="Curatti L."/>
            <person name="Du Z."/>
            <person name="Godsy E."/>
            <person name="Goodner B."/>
            <person name="Hellner-Burris K."/>
            <person name="Hernandez J.A."/>
            <person name="Houmiel K."/>
            <person name="Imperial J."/>
            <person name="Kennedy C."/>
            <person name="Larson T.J."/>
            <person name="Latreille P."/>
            <person name="Ligon L.S."/>
            <person name="Lu J."/>
            <person name="Maerk M."/>
            <person name="Miller N.M."/>
            <person name="Norton S."/>
            <person name="O'Carroll I.P."/>
            <person name="Paulsen I."/>
            <person name="Raulfs E.C."/>
            <person name="Roemer R."/>
            <person name="Rosser J."/>
            <person name="Segura D."/>
            <person name="Slater S."/>
            <person name="Stricklin S.L."/>
            <person name="Studholme D.J."/>
            <person name="Sun J."/>
            <person name="Viana C.J."/>
            <person name="Wallin E."/>
            <person name="Wang B."/>
            <person name="Wheeler C."/>
            <person name="Zhu H."/>
            <person name="Dean D.R."/>
            <person name="Dixon R."/>
            <person name="Wood D."/>
        </authorList>
    </citation>
    <scope>NUCLEOTIDE SEQUENCE [LARGE SCALE GENOMIC DNA]</scope>
    <source>
        <strain evidence="19">DJ / ATCC BAA-1303</strain>
    </source>
</reference>
<comment type="subcellular location">
    <subcellularLocation>
        <location evidence="1 14">Cell outer membrane</location>
        <topology evidence="1 14">Multi-pass membrane protein</topology>
    </subcellularLocation>
</comment>
<evidence type="ECO:0000313" key="18">
    <source>
        <dbReference type="EMBL" id="ACO77982.1"/>
    </source>
</evidence>
<dbReference type="Proteomes" id="UP000002424">
    <property type="component" value="Chromosome"/>
</dbReference>
<evidence type="ECO:0000256" key="5">
    <source>
        <dbReference type="ARBA" id="ARBA00022496"/>
    </source>
</evidence>
<dbReference type="GO" id="GO:0009279">
    <property type="term" value="C:cell outer membrane"/>
    <property type="evidence" value="ECO:0007669"/>
    <property type="project" value="UniProtKB-SubCell"/>
</dbReference>
<gene>
    <name evidence="18" type="ordered locus">Avin_17690</name>
</gene>
<evidence type="ECO:0000256" key="8">
    <source>
        <dbReference type="ARBA" id="ARBA00023004"/>
    </source>
</evidence>
<dbReference type="GO" id="GO:0015344">
    <property type="term" value="F:siderophore uptake transmembrane transporter activity"/>
    <property type="evidence" value="ECO:0007669"/>
    <property type="project" value="TreeGrafter"/>
</dbReference>
<dbReference type="GeneID" id="88185030"/>
<organism evidence="18 19">
    <name type="scientific">Azotobacter vinelandii (strain DJ / ATCC BAA-1303)</name>
    <dbReference type="NCBI Taxonomy" id="322710"/>
    <lineage>
        <taxon>Bacteria</taxon>
        <taxon>Pseudomonadati</taxon>
        <taxon>Pseudomonadota</taxon>
        <taxon>Gammaproteobacteria</taxon>
        <taxon>Pseudomonadales</taxon>
        <taxon>Pseudomonadaceae</taxon>
        <taxon>Azotobacter</taxon>
    </lineage>
</organism>
<protein>
    <submittedName>
        <fullName evidence="18">TonB-dependent siderophore receptor</fullName>
    </submittedName>
</protein>
<evidence type="ECO:0000256" key="11">
    <source>
        <dbReference type="ARBA" id="ARBA00023136"/>
    </source>
</evidence>
<dbReference type="InterPro" id="IPR000531">
    <property type="entry name" value="Beta-barrel_TonB"/>
</dbReference>
<evidence type="ECO:0000256" key="16">
    <source>
        <dbReference type="SAM" id="SignalP"/>
    </source>
</evidence>
<evidence type="ECO:0000313" key="19">
    <source>
        <dbReference type="Proteomes" id="UP000002424"/>
    </source>
</evidence>
<dbReference type="OrthoDB" id="127311at2"/>
<evidence type="ECO:0000256" key="3">
    <source>
        <dbReference type="ARBA" id="ARBA00022448"/>
    </source>
</evidence>
<dbReference type="Gene3D" id="2.170.130.10">
    <property type="entry name" value="TonB-dependent receptor, plug domain"/>
    <property type="match status" value="1"/>
</dbReference>
<dbReference type="InterPro" id="IPR037066">
    <property type="entry name" value="Plug_dom_sf"/>
</dbReference>
<keyword evidence="12 18" id="KW-0675">Receptor</keyword>
<comment type="similarity">
    <text evidence="2 14 15">Belongs to the TonB-dependent receptor family.</text>
</comment>
<evidence type="ECO:0000256" key="9">
    <source>
        <dbReference type="ARBA" id="ARBA00023065"/>
    </source>
</evidence>
<dbReference type="EnsemblBacteria" id="ACO77982">
    <property type="protein sequence ID" value="ACO77982"/>
    <property type="gene ID" value="Avin_17690"/>
</dbReference>
<dbReference type="FunFam" id="2.170.130.10:FF:000010">
    <property type="entry name" value="Ferripyoverdine receptor"/>
    <property type="match status" value="1"/>
</dbReference>
<dbReference type="InterPro" id="IPR010105">
    <property type="entry name" value="TonB_sidphr_rcpt"/>
</dbReference>
<accession>C1DDL1</accession>
<dbReference type="InterPro" id="IPR036942">
    <property type="entry name" value="Beta-barrel_TonB_sf"/>
</dbReference>
<keyword evidence="4 14" id="KW-1134">Transmembrane beta strand</keyword>
<evidence type="ECO:0000256" key="7">
    <source>
        <dbReference type="ARBA" id="ARBA00022729"/>
    </source>
</evidence>
<keyword evidence="8" id="KW-0408">Iron</keyword>
<dbReference type="RefSeq" id="WP_012700392.1">
    <property type="nucleotide sequence ID" value="NC_012560.1"/>
</dbReference>
<evidence type="ECO:0000256" key="15">
    <source>
        <dbReference type="RuleBase" id="RU003357"/>
    </source>
</evidence>
<proteinExistence type="inferred from homology"/>
<keyword evidence="13 14" id="KW-0998">Cell outer membrane</keyword>
<evidence type="ECO:0000256" key="13">
    <source>
        <dbReference type="ARBA" id="ARBA00023237"/>
    </source>
</evidence>
<dbReference type="PANTHER" id="PTHR32552">
    <property type="entry name" value="FERRICHROME IRON RECEPTOR-RELATED"/>
    <property type="match status" value="1"/>
</dbReference>
<name>C1DDL1_AZOVD</name>
<feature type="signal peptide" evidence="16">
    <location>
        <begin position="1"/>
        <end position="28"/>
    </location>
</feature>
<dbReference type="InterPro" id="IPR011662">
    <property type="entry name" value="Secretin/TonB_short_N"/>
</dbReference>
<dbReference type="CDD" id="cd01347">
    <property type="entry name" value="ligand_gated_channel"/>
    <property type="match status" value="1"/>
</dbReference>
<keyword evidence="10 15" id="KW-0798">TonB box</keyword>
<feature type="chain" id="PRO_5002908593" evidence="16">
    <location>
        <begin position="29"/>
        <end position="806"/>
    </location>
</feature>
<evidence type="ECO:0000256" key="6">
    <source>
        <dbReference type="ARBA" id="ARBA00022692"/>
    </source>
</evidence>
<keyword evidence="7 16" id="KW-0732">Signal</keyword>
<dbReference type="EMBL" id="CP001157">
    <property type="protein sequence ID" value="ACO77982.1"/>
    <property type="molecule type" value="Genomic_DNA"/>
</dbReference>
<keyword evidence="11 14" id="KW-0472">Membrane</keyword>
<evidence type="ECO:0000256" key="10">
    <source>
        <dbReference type="ARBA" id="ARBA00023077"/>
    </source>
</evidence>
<dbReference type="SMART" id="SM00965">
    <property type="entry name" value="STN"/>
    <property type="match status" value="1"/>
</dbReference>
<dbReference type="eggNOG" id="COG4773">
    <property type="taxonomic scope" value="Bacteria"/>
</dbReference>
<dbReference type="KEGG" id="avn:Avin_17690"/>